<evidence type="ECO:0000313" key="2">
    <source>
        <dbReference type="Proteomes" id="UP000616769"/>
    </source>
</evidence>
<reference evidence="1 2" key="1">
    <citation type="journal article" date="2015" name="Parasit. Vectors">
        <title>Draft genome of the scabies mite.</title>
        <authorList>
            <person name="Rider S.D.Jr."/>
            <person name="Morgan M.S."/>
            <person name="Arlian L.G."/>
        </authorList>
    </citation>
    <scope>NUCLEOTIDE SEQUENCE [LARGE SCALE GENOMIC DNA]</scope>
    <source>
        <strain evidence="1">Arlian Lab</strain>
    </source>
</reference>
<proteinExistence type="predicted"/>
<gene>
    <name evidence="1" type="ORF">QR98_0106750</name>
</gene>
<dbReference type="Proteomes" id="UP000616769">
    <property type="component" value="Unassembled WGS sequence"/>
</dbReference>
<name>A0A132AM91_SARSC</name>
<sequence>MQSKRTYVSPYERMKRIQMIYGSRGQSYIIVAVSLQLPRCLKNPLLNKNGKKQAKPTHPAFDLERHAH</sequence>
<protein>
    <submittedName>
        <fullName evidence="1">Uncharacterized protein</fullName>
    </submittedName>
</protein>
<comment type="caution">
    <text evidence="1">The sequence shown here is derived from an EMBL/GenBank/DDBJ whole genome shotgun (WGS) entry which is preliminary data.</text>
</comment>
<dbReference type="EMBL" id="JXLN01018839">
    <property type="protein sequence ID" value="KPM12094.1"/>
    <property type="molecule type" value="Genomic_DNA"/>
</dbReference>
<dbReference type="AlphaFoldDB" id="A0A132AM91"/>
<accession>A0A132AM91</accession>
<organism evidence="1 2">
    <name type="scientific">Sarcoptes scabiei</name>
    <name type="common">Itch mite</name>
    <name type="synonym">Acarus scabiei</name>
    <dbReference type="NCBI Taxonomy" id="52283"/>
    <lineage>
        <taxon>Eukaryota</taxon>
        <taxon>Metazoa</taxon>
        <taxon>Ecdysozoa</taxon>
        <taxon>Arthropoda</taxon>
        <taxon>Chelicerata</taxon>
        <taxon>Arachnida</taxon>
        <taxon>Acari</taxon>
        <taxon>Acariformes</taxon>
        <taxon>Sarcoptiformes</taxon>
        <taxon>Astigmata</taxon>
        <taxon>Psoroptidia</taxon>
        <taxon>Sarcoptoidea</taxon>
        <taxon>Sarcoptidae</taxon>
        <taxon>Sarcoptinae</taxon>
        <taxon>Sarcoptes</taxon>
    </lineage>
</organism>
<evidence type="ECO:0000313" key="1">
    <source>
        <dbReference type="EMBL" id="KPM12094.1"/>
    </source>
</evidence>
<dbReference type="VEuPathDB" id="VectorBase:SSCA010257"/>